<feature type="domain" description="Myb-like" evidence="6">
    <location>
        <begin position="62"/>
        <end position="112"/>
    </location>
</feature>
<comment type="caution">
    <text evidence="7">The sequence shown here is derived from an EMBL/GenBank/DDBJ whole genome shotgun (WGS) entry which is preliminary data.</text>
</comment>
<protein>
    <submittedName>
        <fullName evidence="7">Myb family transcription factor APL-like</fullName>
    </submittedName>
</protein>
<evidence type="ECO:0000256" key="1">
    <source>
        <dbReference type="ARBA" id="ARBA00004123"/>
    </source>
</evidence>
<comment type="subcellular location">
    <subcellularLocation>
        <location evidence="1">Nucleus</location>
    </subcellularLocation>
</comment>
<dbReference type="AlphaFoldDB" id="A0ABD1S8U4"/>
<dbReference type="InterPro" id="IPR001005">
    <property type="entry name" value="SANT/Myb"/>
</dbReference>
<dbReference type="GO" id="GO:0005634">
    <property type="term" value="C:nucleus"/>
    <property type="evidence" value="ECO:0007669"/>
    <property type="project" value="UniProtKB-SubCell"/>
</dbReference>
<dbReference type="InterPro" id="IPR009057">
    <property type="entry name" value="Homeodomain-like_sf"/>
</dbReference>
<dbReference type="PANTHER" id="PTHR31499:SF43">
    <property type="entry name" value="MYB FAMILY TRANSCRIPTION FACTOR APL"/>
    <property type="match status" value="1"/>
</dbReference>
<organism evidence="7 8">
    <name type="scientific">Forsythia ovata</name>
    <dbReference type="NCBI Taxonomy" id="205694"/>
    <lineage>
        <taxon>Eukaryota</taxon>
        <taxon>Viridiplantae</taxon>
        <taxon>Streptophyta</taxon>
        <taxon>Embryophyta</taxon>
        <taxon>Tracheophyta</taxon>
        <taxon>Spermatophyta</taxon>
        <taxon>Magnoliopsida</taxon>
        <taxon>eudicotyledons</taxon>
        <taxon>Gunneridae</taxon>
        <taxon>Pentapetalae</taxon>
        <taxon>asterids</taxon>
        <taxon>lamiids</taxon>
        <taxon>Lamiales</taxon>
        <taxon>Oleaceae</taxon>
        <taxon>Forsythieae</taxon>
        <taxon>Forsythia</taxon>
    </lineage>
</organism>
<sequence length="298" mass="32687">MDSGMPENQYHHLQHPVLSGCQQVVHAVVGSGEQLHVSTDTQKQVQQRDDASDISSDYPKPRLRWTPQLHEHFLKAVNELGGAERATPKSILTLMDIEGLTITHLKSHLQKFRLGRTRRMWKKPFIPGEYLTLAGHGSSSPRTLEKNIGAQTYGNLQHEPVENLELGKQIASKSGNQQAGSSSITGATLAQDLASSKPALLPLFPTEWLKVFQRPAKKVAPDQPAIDNSSSVDDYLNSLGYSSEYAVNTAPEPSRACTKYGSFFDDVANFSDMDEDGLSAFDNVVASDINGGNTRDFP</sequence>
<keyword evidence="8" id="KW-1185">Reference proteome</keyword>
<dbReference type="FunFam" id="1.10.10.60:FF:000002">
    <property type="entry name" value="Myb family transcription factor"/>
    <property type="match status" value="1"/>
</dbReference>
<proteinExistence type="predicted"/>
<gene>
    <name evidence="7" type="ORF">Fot_40391</name>
</gene>
<dbReference type="Proteomes" id="UP001604277">
    <property type="component" value="Unassembled WGS sequence"/>
</dbReference>
<name>A0ABD1S8U4_9LAMI</name>
<evidence type="ECO:0000256" key="3">
    <source>
        <dbReference type="ARBA" id="ARBA00023163"/>
    </source>
</evidence>
<evidence type="ECO:0000313" key="8">
    <source>
        <dbReference type="Proteomes" id="UP001604277"/>
    </source>
</evidence>
<reference evidence="8" key="1">
    <citation type="submission" date="2024-07" db="EMBL/GenBank/DDBJ databases">
        <title>Two chromosome-level genome assemblies of Korean endemic species Abeliophyllum distichum and Forsythia ovata (Oleaceae).</title>
        <authorList>
            <person name="Jang H."/>
        </authorList>
    </citation>
    <scope>NUCLEOTIDE SEQUENCE [LARGE SCALE GENOMIC DNA]</scope>
</reference>
<dbReference type="EMBL" id="JBFOLJ010000011">
    <property type="protein sequence ID" value="KAL2496634.1"/>
    <property type="molecule type" value="Genomic_DNA"/>
</dbReference>
<feature type="compositionally biased region" description="Polar residues" evidence="5">
    <location>
        <begin position="36"/>
        <end position="45"/>
    </location>
</feature>
<dbReference type="SUPFAM" id="SSF46689">
    <property type="entry name" value="Homeodomain-like"/>
    <property type="match status" value="1"/>
</dbReference>
<keyword evidence="4" id="KW-0539">Nucleus</keyword>
<evidence type="ECO:0000256" key="4">
    <source>
        <dbReference type="ARBA" id="ARBA00023242"/>
    </source>
</evidence>
<evidence type="ECO:0000256" key="2">
    <source>
        <dbReference type="ARBA" id="ARBA00023015"/>
    </source>
</evidence>
<dbReference type="NCBIfam" id="TIGR01557">
    <property type="entry name" value="myb_SHAQKYF"/>
    <property type="match status" value="1"/>
</dbReference>
<feature type="region of interest" description="Disordered" evidence="5">
    <location>
        <begin position="35"/>
        <end position="62"/>
    </location>
</feature>
<accession>A0ABD1S8U4</accession>
<evidence type="ECO:0000313" key="7">
    <source>
        <dbReference type="EMBL" id="KAL2496634.1"/>
    </source>
</evidence>
<dbReference type="PANTHER" id="PTHR31499">
    <property type="entry name" value="MYB FAMILY TRANSCRIPTION FACTOR PHL11"/>
    <property type="match status" value="1"/>
</dbReference>
<dbReference type="Pfam" id="PF00249">
    <property type="entry name" value="Myb_DNA-binding"/>
    <property type="match status" value="1"/>
</dbReference>
<keyword evidence="3" id="KW-0804">Transcription</keyword>
<dbReference type="InterPro" id="IPR006447">
    <property type="entry name" value="Myb_dom_plants"/>
</dbReference>
<dbReference type="Gene3D" id="1.10.10.60">
    <property type="entry name" value="Homeodomain-like"/>
    <property type="match status" value="1"/>
</dbReference>
<dbReference type="InterPro" id="IPR046955">
    <property type="entry name" value="PHR1-like"/>
</dbReference>
<evidence type="ECO:0000259" key="6">
    <source>
        <dbReference type="Pfam" id="PF00249"/>
    </source>
</evidence>
<evidence type="ECO:0000256" key="5">
    <source>
        <dbReference type="SAM" id="MobiDB-lite"/>
    </source>
</evidence>
<keyword evidence="2" id="KW-0805">Transcription regulation</keyword>